<dbReference type="PANTHER" id="PTHR35317">
    <property type="entry name" value="OS04G0629600 PROTEIN"/>
    <property type="match status" value="1"/>
</dbReference>
<evidence type="ECO:0000313" key="4">
    <source>
        <dbReference type="Proteomes" id="UP000321947"/>
    </source>
</evidence>
<name>A0A5D3DZS6_CUCMM</name>
<gene>
    <name evidence="2" type="ORF">E5676_scaffold303G00420</name>
    <name evidence="1" type="ORF">E6C27_scaffold243G00540</name>
</gene>
<sequence>MDIIREGNSTTRLPVLDEANYRYRKAQMTAFLMSLEIKCLRVVLVRSKPPIETDEASKVTRKSELIWSSAEDEAAVGNSQALNALFNVADQNVFKLINTCKLAKEAWDIFKVAYKGTSKVKISRLQILTSRFEFLRMTEEETIVEVNVRVLHIANKSDALGEKMSEAKLVKKITVRLLSLLSELVLLL</sequence>
<evidence type="ECO:0000313" key="1">
    <source>
        <dbReference type="EMBL" id="KAA0045558.1"/>
    </source>
</evidence>
<protein>
    <submittedName>
        <fullName evidence="2">Gag-pol polyprotein</fullName>
    </submittedName>
</protein>
<proteinExistence type="predicted"/>
<comment type="caution">
    <text evidence="2">The sequence shown here is derived from an EMBL/GenBank/DDBJ whole genome shotgun (WGS) entry which is preliminary data.</text>
</comment>
<accession>A0A5D3DZS6</accession>
<evidence type="ECO:0000313" key="3">
    <source>
        <dbReference type="Proteomes" id="UP000321393"/>
    </source>
</evidence>
<dbReference type="Pfam" id="PF14223">
    <property type="entry name" value="Retrotran_gag_2"/>
    <property type="match status" value="1"/>
</dbReference>
<dbReference type="OrthoDB" id="7614122at2759"/>
<dbReference type="EMBL" id="SSTD01002034">
    <property type="protein sequence ID" value="TYK28835.1"/>
    <property type="molecule type" value="Genomic_DNA"/>
</dbReference>
<dbReference type="Proteomes" id="UP000321393">
    <property type="component" value="Unassembled WGS sequence"/>
</dbReference>
<dbReference type="AlphaFoldDB" id="A0A5D3DZS6"/>
<dbReference type="Proteomes" id="UP000321947">
    <property type="component" value="Unassembled WGS sequence"/>
</dbReference>
<dbReference type="EMBL" id="SSTE01014401">
    <property type="protein sequence ID" value="KAA0045558.1"/>
    <property type="molecule type" value="Genomic_DNA"/>
</dbReference>
<evidence type="ECO:0000313" key="2">
    <source>
        <dbReference type="EMBL" id="TYK28835.1"/>
    </source>
</evidence>
<dbReference type="PANTHER" id="PTHR35317:SF28">
    <property type="entry name" value="ZINC FINGER, CCHC-TYPE, RIBONUCLEASE H-LIKE DOMAIN, GAG-PRE-INTEGRASE DOMAIN PROTEIN-RELATED"/>
    <property type="match status" value="1"/>
</dbReference>
<organism evidence="2 4">
    <name type="scientific">Cucumis melo var. makuwa</name>
    <name type="common">Oriental melon</name>
    <dbReference type="NCBI Taxonomy" id="1194695"/>
    <lineage>
        <taxon>Eukaryota</taxon>
        <taxon>Viridiplantae</taxon>
        <taxon>Streptophyta</taxon>
        <taxon>Embryophyta</taxon>
        <taxon>Tracheophyta</taxon>
        <taxon>Spermatophyta</taxon>
        <taxon>Magnoliopsida</taxon>
        <taxon>eudicotyledons</taxon>
        <taxon>Gunneridae</taxon>
        <taxon>Pentapetalae</taxon>
        <taxon>rosids</taxon>
        <taxon>fabids</taxon>
        <taxon>Cucurbitales</taxon>
        <taxon>Cucurbitaceae</taxon>
        <taxon>Benincaseae</taxon>
        <taxon>Cucumis</taxon>
    </lineage>
</organism>
<reference evidence="3 4" key="1">
    <citation type="submission" date="2019-08" db="EMBL/GenBank/DDBJ databases">
        <title>Draft genome sequences of two oriental melons (Cucumis melo L. var makuwa).</title>
        <authorList>
            <person name="Kwon S.-Y."/>
        </authorList>
    </citation>
    <scope>NUCLEOTIDE SEQUENCE [LARGE SCALE GENOMIC DNA]</scope>
    <source>
        <strain evidence="4">cv. Chang Bougi</strain>
        <strain evidence="3">cv. SW 3</strain>
        <tissue evidence="2">Leaf</tissue>
    </source>
</reference>